<evidence type="ECO:0000313" key="2">
    <source>
        <dbReference type="Proteomes" id="UP001168540"/>
    </source>
</evidence>
<organism evidence="1 2">
    <name type="scientific">Crenobacter oryzisoli</name>
    <dbReference type="NCBI Taxonomy" id="3056844"/>
    <lineage>
        <taxon>Bacteria</taxon>
        <taxon>Pseudomonadati</taxon>
        <taxon>Pseudomonadota</taxon>
        <taxon>Betaproteobacteria</taxon>
        <taxon>Neisseriales</taxon>
        <taxon>Neisseriaceae</taxon>
        <taxon>Crenobacter</taxon>
    </lineage>
</organism>
<keyword evidence="2" id="KW-1185">Reference proteome</keyword>
<dbReference type="Proteomes" id="UP001168540">
    <property type="component" value="Unassembled WGS sequence"/>
</dbReference>
<name>A0ABT7XJG4_9NEIS</name>
<sequence length="50" mass="5240">MIKLAVCAVLLAVLAAVYVYRSDSADVEACADASCGSHALQCDLLALFQH</sequence>
<evidence type="ECO:0000313" key="1">
    <source>
        <dbReference type="EMBL" id="MDN0073880.1"/>
    </source>
</evidence>
<comment type="caution">
    <text evidence="1">The sequence shown here is derived from an EMBL/GenBank/DDBJ whole genome shotgun (WGS) entry which is preliminary data.</text>
</comment>
<reference evidence="1" key="1">
    <citation type="submission" date="2023-06" db="EMBL/GenBank/DDBJ databases">
        <authorList>
            <person name="Zhang S."/>
        </authorList>
    </citation>
    <scope>NUCLEOTIDE SEQUENCE</scope>
    <source>
        <strain evidence="1">SG2303</strain>
    </source>
</reference>
<gene>
    <name evidence="1" type="ORF">QU481_03110</name>
</gene>
<proteinExistence type="predicted"/>
<accession>A0ABT7XJG4</accession>
<dbReference type="EMBL" id="JAUEDK010000004">
    <property type="protein sequence ID" value="MDN0073880.1"/>
    <property type="molecule type" value="Genomic_DNA"/>
</dbReference>
<protein>
    <submittedName>
        <fullName evidence="1">Uncharacterized protein</fullName>
    </submittedName>
</protein>
<dbReference type="RefSeq" id="WP_289828428.1">
    <property type="nucleotide sequence ID" value="NZ_JAUEDK010000004.1"/>
</dbReference>